<reference evidence="2 3" key="1">
    <citation type="submission" date="2018-10" db="EMBL/GenBank/DDBJ databases">
        <title>Sinomicrobium pectinilyticum sp. nov., a pectinase-producing bacterium isolated from alkaline and saline soil, and emended description of the genus Sinomicrobium.</title>
        <authorList>
            <person name="Cheng B."/>
            <person name="Li C."/>
            <person name="Lai Q."/>
            <person name="Du M."/>
            <person name="Shao Z."/>
            <person name="Xu P."/>
            <person name="Yang C."/>
        </authorList>
    </citation>
    <scope>NUCLEOTIDE SEQUENCE [LARGE SCALE GENOMIC DNA]</scope>
    <source>
        <strain evidence="2 3">5DNS001</strain>
    </source>
</reference>
<dbReference type="Proteomes" id="UP000267469">
    <property type="component" value="Unassembled WGS sequence"/>
</dbReference>
<keyword evidence="3" id="KW-1185">Reference proteome</keyword>
<keyword evidence="1" id="KW-0812">Transmembrane</keyword>
<keyword evidence="1" id="KW-1133">Transmembrane helix</keyword>
<gene>
    <name evidence="2" type="ORF">ED312_17385</name>
</gene>
<comment type="caution">
    <text evidence="2">The sequence shown here is derived from an EMBL/GenBank/DDBJ whole genome shotgun (WGS) entry which is preliminary data.</text>
</comment>
<dbReference type="PANTHER" id="PTHR37947">
    <property type="entry name" value="BLL2462 PROTEIN"/>
    <property type="match status" value="1"/>
</dbReference>
<dbReference type="PANTHER" id="PTHR37947:SF1">
    <property type="entry name" value="BLL2462 PROTEIN"/>
    <property type="match status" value="1"/>
</dbReference>
<feature type="transmembrane region" description="Helical" evidence="1">
    <location>
        <begin position="6"/>
        <end position="24"/>
    </location>
</feature>
<sequence>MFVIYLIIAGVVALLAAVFQYGKAKGKSKENLLFAFLRFLSVFAILMLLINPKFRKVTVYEEKPALAIVADNSSSIPYLGQQQQISDILSQLQQNTELAEKFSPDYYTFGKNLKNGDSLSFEEQHTNLSEALTSLKEIYRGKNASVIILTDGNQTYGEDYTYTSLNYPMPVFPVALGDTTTYDDLKIQRLNVNRYAYFRNKFPVEIILNYEGKTAVSSTFRLTSGNRTLYSENVNFSPEKRSEIIRTHLEAGTRGILTFRAEILPVENEKNTKNNYKEFGIEVIDQKTEVLIVSDIVHPDLGALKRSIESNEERTVTLSKPTLDINRINDYQLVILYQPDASFTGVFRQLEKSGKNTFIIGGKSTDWNFLNRAQKDFSRKPARLTEEVQGSYNESYSVFASEDIGLSRYPPLQVPFGDITVNTPYEPILFQKINGVVTKTPLLLTTEKDNKKTALLLGEDIWRWRMQDFRDHKNYEKFDKFIGKLVLYLASDKKRDRLETDYETLYDGTTPVVITAQYFDNNYIFNPEASLGIEVRNKDNNTEKTYPMLLRNNYYEADLSDLEAGEYTFTIRVEGENMQRSGQFRILEFDVEQQYAGADIEGLRKLAGNTGGTISYSSVSDSLYNILTNDERFKPVQKSKEDNIALVDWKILLFIIVLLLSAEWFLRKYRGLV</sequence>
<name>A0A3N0E380_SINP1</name>
<feature type="transmembrane region" description="Helical" evidence="1">
    <location>
        <begin position="31"/>
        <end position="50"/>
    </location>
</feature>
<protein>
    <submittedName>
        <fullName evidence="2">VWA domain-containing protein</fullName>
    </submittedName>
</protein>
<dbReference type="OrthoDB" id="9763076at2"/>
<evidence type="ECO:0000313" key="3">
    <source>
        <dbReference type="Proteomes" id="UP000267469"/>
    </source>
</evidence>
<dbReference type="AlphaFoldDB" id="A0A3N0E380"/>
<evidence type="ECO:0000313" key="2">
    <source>
        <dbReference type="EMBL" id="RNL82249.1"/>
    </source>
</evidence>
<dbReference type="EMBL" id="RJTM01000116">
    <property type="protein sequence ID" value="RNL82249.1"/>
    <property type="molecule type" value="Genomic_DNA"/>
</dbReference>
<proteinExistence type="predicted"/>
<feature type="transmembrane region" description="Helical" evidence="1">
    <location>
        <begin position="649"/>
        <end position="666"/>
    </location>
</feature>
<keyword evidence="1" id="KW-0472">Membrane</keyword>
<organism evidence="2 3">
    <name type="scientific">Sinomicrobium pectinilyticum</name>
    <dbReference type="NCBI Taxonomy" id="1084421"/>
    <lineage>
        <taxon>Bacteria</taxon>
        <taxon>Pseudomonadati</taxon>
        <taxon>Bacteroidota</taxon>
        <taxon>Flavobacteriia</taxon>
        <taxon>Flavobacteriales</taxon>
        <taxon>Flavobacteriaceae</taxon>
        <taxon>Sinomicrobium</taxon>
    </lineage>
</organism>
<accession>A0A3N0E380</accession>
<dbReference type="RefSeq" id="WP_123217299.1">
    <property type="nucleotide sequence ID" value="NZ_RJTM01000116.1"/>
</dbReference>
<evidence type="ECO:0000256" key="1">
    <source>
        <dbReference type="SAM" id="Phobius"/>
    </source>
</evidence>